<dbReference type="Gene3D" id="2.120.10.30">
    <property type="entry name" value="TolB, C-terminal domain"/>
    <property type="match status" value="10"/>
</dbReference>
<dbReference type="CDD" id="cd14955">
    <property type="entry name" value="NHL_like_4"/>
    <property type="match status" value="3"/>
</dbReference>
<name>A0A8J7W720_9EURY</name>
<feature type="domain" description="PKD" evidence="2">
    <location>
        <begin position="671"/>
        <end position="754"/>
    </location>
</feature>
<feature type="domain" description="PKD" evidence="2">
    <location>
        <begin position="500"/>
        <end position="583"/>
    </location>
</feature>
<dbReference type="Proteomes" id="UP000730161">
    <property type="component" value="Unassembled WGS sequence"/>
</dbReference>
<dbReference type="GO" id="GO:0008270">
    <property type="term" value="F:zinc ion binding"/>
    <property type="evidence" value="ECO:0007669"/>
    <property type="project" value="UniProtKB-KW"/>
</dbReference>
<dbReference type="SUPFAM" id="SSF49299">
    <property type="entry name" value="PKD domain"/>
    <property type="match status" value="9"/>
</dbReference>
<dbReference type="EMBL" id="JWHL01000004">
    <property type="protein sequence ID" value="MBR1368723.1"/>
    <property type="molecule type" value="Genomic_DNA"/>
</dbReference>
<feature type="domain" description="PKD" evidence="2">
    <location>
        <begin position="323"/>
        <end position="401"/>
    </location>
</feature>
<organism evidence="3 4">
    <name type="scientific">Methanocalculus chunghsingensis</name>
    <dbReference type="NCBI Taxonomy" id="156457"/>
    <lineage>
        <taxon>Archaea</taxon>
        <taxon>Methanobacteriati</taxon>
        <taxon>Methanobacteriota</taxon>
        <taxon>Stenosarchaea group</taxon>
        <taxon>Methanomicrobia</taxon>
        <taxon>Methanomicrobiales</taxon>
        <taxon>Methanocalculaceae</taxon>
        <taxon>Methanocalculus</taxon>
    </lineage>
</organism>
<dbReference type="InterPro" id="IPR050952">
    <property type="entry name" value="TRIM-NHL_E3_ligases"/>
</dbReference>
<dbReference type="SMART" id="SM00135">
    <property type="entry name" value="LY"/>
    <property type="match status" value="6"/>
</dbReference>
<keyword evidence="1" id="KW-0677">Repeat</keyword>
<dbReference type="PROSITE" id="PS50093">
    <property type="entry name" value="PKD"/>
    <property type="match status" value="8"/>
</dbReference>
<feature type="domain" description="PKD" evidence="2">
    <location>
        <begin position="757"/>
        <end position="840"/>
    </location>
</feature>
<dbReference type="InterPro" id="IPR000033">
    <property type="entry name" value="LDLR_classB_rpt"/>
</dbReference>
<dbReference type="PANTHER" id="PTHR24104:SF25">
    <property type="entry name" value="PROTEIN LIN-41"/>
    <property type="match status" value="1"/>
</dbReference>
<keyword evidence="4" id="KW-1185">Reference proteome</keyword>
<dbReference type="FunFam" id="2.60.40.10:FF:000270">
    <property type="entry name" value="Cell surface protein"/>
    <property type="match status" value="8"/>
</dbReference>
<dbReference type="PROSITE" id="PS51125">
    <property type="entry name" value="NHL"/>
    <property type="match status" value="20"/>
</dbReference>
<dbReference type="PANTHER" id="PTHR24104">
    <property type="entry name" value="E3 UBIQUITIN-PROTEIN LIGASE NHLRC1-RELATED"/>
    <property type="match status" value="1"/>
</dbReference>
<feature type="domain" description="PKD" evidence="2">
    <location>
        <begin position="842"/>
        <end position="925"/>
    </location>
</feature>
<dbReference type="InterPro" id="IPR001258">
    <property type="entry name" value="NHL_repeat"/>
</dbReference>
<dbReference type="GO" id="GO:0000272">
    <property type="term" value="P:polysaccharide catabolic process"/>
    <property type="evidence" value="ECO:0007669"/>
    <property type="project" value="InterPro"/>
</dbReference>
<evidence type="ECO:0000256" key="1">
    <source>
        <dbReference type="ARBA" id="ARBA00022737"/>
    </source>
</evidence>
<dbReference type="Gene3D" id="2.60.40.10">
    <property type="entry name" value="Immunoglobulins"/>
    <property type="match status" value="9"/>
</dbReference>
<evidence type="ECO:0000313" key="4">
    <source>
        <dbReference type="Proteomes" id="UP000730161"/>
    </source>
</evidence>
<dbReference type="InterPro" id="IPR036439">
    <property type="entry name" value="Dockerin_dom_sf"/>
</dbReference>
<feature type="domain" description="PKD" evidence="2">
    <location>
        <begin position="585"/>
        <end position="668"/>
    </location>
</feature>
<dbReference type="SUPFAM" id="SSF101898">
    <property type="entry name" value="NHL repeat"/>
    <property type="match status" value="4"/>
</dbReference>
<dbReference type="SUPFAM" id="SSF63829">
    <property type="entry name" value="Calcium-dependent phosphotriesterase"/>
    <property type="match status" value="1"/>
</dbReference>
<dbReference type="CDD" id="cd00146">
    <property type="entry name" value="PKD"/>
    <property type="match status" value="8"/>
</dbReference>
<accession>A0A8J7W720</accession>
<proteinExistence type="predicted"/>
<evidence type="ECO:0000259" key="2">
    <source>
        <dbReference type="PROSITE" id="PS50093"/>
    </source>
</evidence>
<dbReference type="InterPro" id="IPR000601">
    <property type="entry name" value="PKD_dom"/>
</dbReference>
<dbReference type="InterPro" id="IPR013783">
    <property type="entry name" value="Ig-like_fold"/>
</dbReference>
<reference evidence="3" key="1">
    <citation type="submission" date="2014-12" db="EMBL/GenBank/DDBJ databases">
        <authorList>
            <person name="Huang H.-H."/>
            <person name="Chen S.-C."/>
            <person name="Lai M.-C."/>
        </authorList>
    </citation>
    <scope>NUCLEOTIDE SEQUENCE</scope>
    <source>
        <strain evidence="3">K1F9705b</strain>
    </source>
</reference>
<dbReference type="CDD" id="cd05819">
    <property type="entry name" value="NHL"/>
    <property type="match status" value="1"/>
</dbReference>
<dbReference type="Pfam" id="PF18911">
    <property type="entry name" value="PKD_4"/>
    <property type="match status" value="8"/>
</dbReference>
<gene>
    <name evidence="3" type="ORF">RJ53_04045</name>
</gene>
<feature type="domain" description="PKD" evidence="2">
    <location>
        <begin position="1862"/>
        <end position="1945"/>
    </location>
</feature>
<dbReference type="InterPro" id="IPR011042">
    <property type="entry name" value="6-blade_b-propeller_TolB-like"/>
</dbReference>
<protein>
    <recommendedName>
        <fullName evidence="2">PKD domain-containing protein</fullName>
    </recommendedName>
</protein>
<feature type="domain" description="PKD" evidence="2">
    <location>
        <begin position="1213"/>
        <end position="1280"/>
    </location>
</feature>
<dbReference type="Pfam" id="PF01436">
    <property type="entry name" value="NHL"/>
    <property type="match status" value="15"/>
</dbReference>
<dbReference type="RefSeq" id="WP_246495983.1">
    <property type="nucleotide sequence ID" value="NZ_JWHL01000004.1"/>
</dbReference>
<comment type="caution">
    <text evidence="3">The sequence shown here is derived from an EMBL/GenBank/DDBJ whole genome shotgun (WGS) entry which is preliminary data.</text>
</comment>
<sequence length="2001" mass="216557">MAGMKNLMNLFLVVLFCTCIAAGVQATEEYLFVTQWGSYGSDDGQFIRPEGIAIDGEGNIYVADSGNNRIQKFDNDGSFVTKWGLLGSGLREFNNPKGVAVDDEGTIFVVDEMNHRIQRFDSDGNAITNWGLQGSGPGQFERPGGIAVDASGNVYVADTHNHRIQTFDSVGTFIATWGSQGSGAGEFRFPLPITVSRDGFVYVGDENYRIQKFHLNGSFIAAWGSEGMGNGQFTYPPSGAAVDDEGNLFVAEGQYYTGSGLLYRVQKFDANGTYIAKWGYRGTGEGEFQYPRGVAVDQNGNVFVADGEAQRDIHRIQKFSRSPVADFTGEPREGDLPVLVNFTDLSRGAPTSWSWDFGDGNISEEQHPSHTYTLPGIYNVSLVVGNTFGSTTAVEEYYITVRDWVKADFTMNTTTGTAPLTVLFSDTSTGGLAPPDEWLWLFYRIIDGFPEIDPFYNTTDQNPAYTFSEPGEYLVVLLPSRGDLSDLKAGDQITVIPALPVASFTGHPTIGSAPLTVRFNDTSTGEPTSWYWDFGDGNSSTLQHPVKIYDTPGIYTISLNATNDGGTNTTTQQDYINVTAYPVPPVADLIGVPTKGRSPLTVEFTDLSTGGPTEWLWHFGDGTTSTNQHPVKTYSTAGSYTVALDVANVDGNSSVTKAQYITVTETPVSPPVANFTGTPTNGTAPLAVQFTDLSTGNPASWLWEFGDGTNTTDQNPQKVFEIPGIYSISLTAVNEAGSTTMTRDEYITVTEAPVSPPVANFTGTPTTGSAPLAVQFTDLSTGNPASWLWEFGDGTDSTEQNPEKIYTAPGLHTVSLSVSNAEGSSSITRDQFITVTETPLPLAANFTGTPTLGIKQLTVHFTDLSTGSPTGWLWEFGDGTTSTVQHPEKTYTTVGTYTVSLHIANAEENSSRTRENYITVIGVPIPGNYTFMTEWGSRGSADGQFVYPEGMAFDQNGNLSVVDQGNYRIQTFSTDGSFIGRWGRSGSGEGEFELPRDICTDPDGNYYVTDSWTGLVQKFDSTGSFISEWGSYGFGEGQFSSLYGIAADSDGNIYVTDRDRVQKFARNGTFLLEWGTSGSGDGQFNSAMGITVDSDDYLYVVDWGNHRIQKFESDGRFVSAWGVHGSGDGEFAMPRGIDADAAGHIYVADTQNHRIQVFDSNGTYLTLIGSYGAAEGQFNEPYDVLVDRFGNIIVSDARNHRIQVFSPVIEGMPIADFTATPTSGETPLSVRFTDESTGDITTWQWTFGDGTTSTDQNPTKIYTIPGTYTVSLTVSNAIGSDTKEKIQYINATPPPEHYTYVNQWGSFGDGRFLYPGGTAVDPAGNIYVVDAGNNRIQKFDSNGTFLTSWKGGGGTWDDGLLLGGAEIAIDADGFVYLSQGTRIRKYDGEGTFISEWGSYGSGEGQFQDARGIALDSNGTIYVADYFVNRIQTFTPNGTFITQYQFSQGSGDGEFGLGPVGISIDDDGAMYITDILNNRVQKFDQNGAFLAQWGSHGSDDGQFRSPSGILVDGAGGVYVVDSWNNRIQKFTNDGAFIRSWGKRGDGDAEFEVPHDIAIDSSGSIYVTDYYNNRIQKFDSNATFITTWGAESPGDGAFYHPEGMTVDNAGNIYVVDTWNSRIQVFDKTGTFIRGFGEEGSPTLPGAEFVDEAEGKFKWPKGVAVDSDGFIYVADTGNSRIQKFDANGTYITKWGGWPIGSGDGQFDHPQDIAVDADGFVYVADTNNNRIQKFDANGTFITRWTSPNPYGIALDPSGIIYVASGGSIRTFDSNGTFITQWGSTNCLRVATDPEGNVYVTDTFNNQIRKFTPNGVFITTWGTFGDKNGEFNVPGGIAADADGTVFVTDIYNNRIQAFSPFSPVPAPVAGFTANITNGYAPLVVQFNDTSSGDPASWLWHFGDGNTSTSQNPVHTYLIPGTYTVHLTVTNAGGSDTTTKTDYILIHLRADFNLNNRIDIGDVSKVSWMAADLVEEDLEADFDGDGSVTGADAARIAYFYVGKIPAL</sequence>
<dbReference type="SMART" id="SM00089">
    <property type="entry name" value="PKD"/>
    <property type="match status" value="9"/>
</dbReference>
<dbReference type="Gene3D" id="1.10.1330.10">
    <property type="entry name" value="Dockerin domain"/>
    <property type="match status" value="1"/>
</dbReference>
<dbReference type="Gene3D" id="2.40.10.500">
    <property type="match status" value="1"/>
</dbReference>
<dbReference type="InterPro" id="IPR035986">
    <property type="entry name" value="PKD_dom_sf"/>
</dbReference>
<evidence type="ECO:0000313" key="3">
    <source>
        <dbReference type="EMBL" id="MBR1368723.1"/>
    </source>
</evidence>
<dbReference type="InterPro" id="IPR022409">
    <property type="entry name" value="PKD/Chitinase_dom"/>
</dbReference>